<sequence>MFRLKRVEERIFLTKDDETLAFKLALEKKTEDIIAKKTTKRQERRDGEYTITSH</sequence>
<dbReference type="EMBL" id="MG702567">
    <property type="protein sequence ID" value="AUO14967.1"/>
    <property type="molecule type" value="Genomic_DNA"/>
</dbReference>
<reference evidence="1" key="2">
    <citation type="journal article" date="2018" name="Genome Announc.">
        <title>First Report of a Complete Genome Sequence of White spot syndrome virus from India.</title>
        <authorList>
            <person name="Vinaya Kumar K."/>
            <person name="Shekhar M.S."/>
            <person name="Otta S.K."/>
            <person name="Karthic K."/>
            <person name="Ashok Kumar J."/>
            <person name="Gopikrishna G."/>
            <person name="Vijayan K.K."/>
        </authorList>
    </citation>
    <scope>NUCLEOTIDE SEQUENCE</scope>
    <source>
        <strain evidence="1">IN_AP4RU</strain>
    </source>
</reference>
<proteinExistence type="predicted"/>
<organism evidence="1">
    <name type="scientific">White spot syndrome virus</name>
    <dbReference type="NCBI Taxonomy" id="342409"/>
    <lineage>
        <taxon>Viruses</taxon>
        <taxon>Viruses incertae sedis</taxon>
        <taxon>Naldaviricetes</taxon>
        <taxon>Nimaviridae</taxon>
        <taxon>Whispovirus</taxon>
    </lineage>
</organism>
<dbReference type="Proteomes" id="UP000267352">
    <property type="component" value="Segment"/>
</dbReference>
<name>A0A2I6SBN0_9VIRU</name>
<accession>A0A2I6SBN0</accession>
<evidence type="ECO:0000313" key="1">
    <source>
        <dbReference type="EMBL" id="AUO14967.1"/>
    </source>
</evidence>
<reference evidence="1" key="1">
    <citation type="submission" date="2017-12" db="EMBL/GenBank/DDBJ databases">
        <authorList>
            <person name="Katneni V.K."/>
            <person name="Shekhar M.S."/>
            <person name="Otta S.K."/>
            <person name="Karthic K."/>
            <person name="Jangam A.K."/>
            <person name="Gopikrishna G."/>
            <person name="Vijayan K.K."/>
        </authorList>
    </citation>
    <scope>NUCLEOTIDE SEQUENCE [LARGE SCALE GENOMIC DNA]</scope>
    <source>
        <strain evidence="1">IN_AP4RU</strain>
    </source>
</reference>
<protein>
    <submittedName>
        <fullName evidence="1">WSSV113</fullName>
    </submittedName>
</protein>